<reference evidence="2" key="2">
    <citation type="journal article" date="2010" name="PLoS Genet.">
        <title>Structure, function, and evolution of the Thiomonas spp. genome.</title>
        <authorList>
            <person name="Arsene-Ploetze F."/>
            <person name="Koechler S."/>
            <person name="Marchal M."/>
            <person name="Coppee J.Y."/>
            <person name="Chandler M."/>
            <person name="Bonnefoy V."/>
            <person name="Brochier-Armanet C."/>
            <person name="Barakat M."/>
            <person name="Barbe V."/>
            <person name="Battaglia-Brunet F."/>
            <person name="Bruneel O."/>
            <person name="Bryan C.G."/>
            <person name="Cleiss-Arnold J."/>
            <person name="Cruveiller S."/>
            <person name="Erhardt M."/>
            <person name="Heinrich-Salmeron A."/>
            <person name="Hommais F."/>
            <person name="Joulian C."/>
            <person name="Krin E."/>
            <person name="Lieutaud A."/>
            <person name="Lievremont D."/>
            <person name="Michel C."/>
            <person name="Muller D."/>
            <person name="Ortet P."/>
            <person name="Proux C."/>
            <person name="Siguier P."/>
            <person name="Roche D."/>
            <person name="Rouy Z."/>
            <person name="Salvignol G."/>
            <person name="Slyemi D."/>
            <person name="Talla E."/>
            <person name="Weiss S."/>
            <person name="Weissenbach J."/>
            <person name="Medigue C."/>
            <person name="Bertin P.N."/>
        </authorList>
    </citation>
    <scope>NUCLEOTIDE SEQUENCE [LARGE SCALE GENOMIC DNA]</scope>
    <source>
        <strain evidence="2">DSM 22701 / CIP 110005 / 3As</strain>
    </source>
</reference>
<evidence type="ECO:0000313" key="1">
    <source>
        <dbReference type="EMBL" id="CAZ90118.1"/>
    </source>
</evidence>
<dbReference type="AlphaFoldDB" id="D6CNJ0"/>
<accession>D6CNJ0</accession>
<reference key="1">
    <citation type="submission" date="2009-07" db="EMBL/GenBank/DDBJ databases">
        <authorList>
            <person name="Genoscope - CEA"/>
        </authorList>
    </citation>
    <scope>NUCLEOTIDE SEQUENCE</scope>
    <source>
        <strain>3As</strain>
    </source>
</reference>
<sequence length="33" mass="3093">MVAAGCVSGAPVGDNDDISTLAGLAAVECDPAC</sequence>
<dbReference type="Proteomes" id="UP000002372">
    <property type="component" value="Chromosome"/>
</dbReference>
<protein>
    <submittedName>
        <fullName evidence="1">Uncharacterized protein</fullName>
    </submittedName>
</protein>
<gene>
    <name evidence="1" type="ordered locus">THI_3534</name>
</gene>
<proteinExistence type="predicted"/>
<organism evidence="1 2">
    <name type="scientific">Thiomonas arsenitoxydans (strain DSM 22701 / CIP 110005 / 3As)</name>
    <dbReference type="NCBI Taxonomy" id="426114"/>
    <lineage>
        <taxon>Bacteria</taxon>
        <taxon>Pseudomonadati</taxon>
        <taxon>Pseudomonadota</taxon>
        <taxon>Betaproteobacteria</taxon>
        <taxon>Burkholderiales</taxon>
        <taxon>Thiomonas</taxon>
    </lineage>
</organism>
<name>D6CNJ0_THIA3</name>
<dbReference type="EMBL" id="FP475956">
    <property type="protein sequence ID" value="CAZ90118.1"/>
    <property type="molecule type" value="Genomic_DNA"/>
</dbReference>
<dbReference type="HOGENOM" id="CLU_3384293_0_0_4"/>
<dbReference type="KEGG" id="thi:THI_3534"/>
<evidence type="ECO:0000313" key="2">
    <source>
        <dbReference type="Proteomes" id="UP000002372"/>
    </source>
</evidence>